<evidence type="ECO:0000313" key="2">
    <source>
        <dbReference type="EMBL" id="MFC3677186.1"/>
    </source>
</evidence>
<dbReference type="InterPro" id="IPR037914">
    <property type="entry name" value="SpoVT-AbrB_sf"/>
</dbReference>
<dbReference type="InterPro" id="IPR013432">
    <property type="entry name" value="Doc_partner"/>
</dbReference>
<dbReference type="NCBIfam" id="TIGR02609">
    <property type="entry name" value="doc_partner"/>
    <property type="match status" value="1"/>
</dbReference>
<feature type="domain" description="SpoVT-AbrB" evidence="1">
    <location>
        <begin position="7"/>
        <end position="53"/>
    </location>
</feature>
<dbReference type="Gene3D" id="2.10.260.10">
    <property type="match status" value="1"/>
</dbReference>
<reference evidence="3" key="1">
    <citation type="journal article" date="2019" name="Int. J. Syst. Evol. Microbiol.">
        <title>The Global Catalogue of Microorganisms (GCM) 10K type strain sequencing project: providing services to taxonomists for standard genome sequencing and annotation.</title>
        <authorList>
            <consortium name="The Broad Institute Genomics Platform"/>
            <consortium name="The Broad Institute Genome Sequencing Center for Infectious Disease"/>
            <person name="Wu L."/>
            <person name="Ma J."/>
        </authorList>
    </citation>
    <scope>NUCLEOTIDE SEQUENCE [LARGE SCALE GENOMIC DNA]</scope>
    <source>
        <strain evidence="3">KCTC 42182</strain>
    </source>
</reference>
<name>A0ABV7VI33_9PROT</name>
<sequence length="75" mass="8413">MVELKIRKFGNSLGVVLPKEVIARLNTGEGTPLYLTETGDGGYRLAPYDPDFAAKMTKAEDIMRRYRDTLHVLAK</sequence>
<comment type="caution">
    <text evidence="2">The sequence shown here is derived from an EMBL/GenBank/DDBJ whole genome shotgun (WGS) entry which is preliminary data.</text>
</comment>
<evidence type="ECO:0000259" key="1">
    <source>
        <dbReference type="SMART" id="SM00966"/>
    </source>
</evidence>
<dbReference type="InterPro" id="IPR007159">
    <property type="entry name" value="SpoVT-AbrB_dom"/>
</dbReference>
<dbReference type="Pfam" id="PF04014">
    <property type="entry name" value="MazE_antitoxin"/>
    <property type="match status" value="1"/>
</dbReference>
<dbReference type="Proteomes" id="UP001595711">
    <property type="component" value="Unassembled WGS sequence"/>
</dbReference>
<accession>A0ABV7VI33</accession>
<dbReference type="SMART" id="SM00966">
    <property type="entry name" value="SpoVT_AbrB"/>
    <property type="match status" value="1"/>
</dbReference>
<keyword evidence="2" id="KW-0238">DNA-binding</keyword>
<dbReference type="RefSeq" id="WP_379728731.1">
    <property type="nucleotide sequence ID" value="NZ_JBHRYJ010000004.1"/>
</dbReference>
<proteinExistence type="predicted"/>
<dbReference type="EMBL" id="JBHRYJ010000004">
    <property type="protein sequence ID" value="MFC3677186.1"/>
    <property type="molecule type" value="Genomic_DNA"/>
</dbReference>
<evidence type="ECO:0000313" key="3">
    <source>
        <dbReference type="Proteomes" id="UP001595711"/>
    </source>
</evidence>
<dbReference type="GO" id="GO:0003677">
    <property type="term" value="F:DNA binding"/>
    <property type="evidence" value="ECO:0007669"/>
    <property type="project" value="UniProtKB-KW"/>
</dbReference>
<organism evidence="2 3">
    <name type="scientific">Ferrovibrio xuzhouensis</name>
    <dbReference type="NCBI Taxonomy" id="1576914"/>
    <lineage>
        <taxon>Bacteria</taxon>
        <taxon>Pseudomonadati</taxon>
        <taxon>Pseudomonadota</taxon>
        <taxon>Alphaproteobacteria</taxon>
        <taxon>Rhodospirillales</taxon>
        <taxon>Rhodospirillaceae</taxon>
        <taxon>Ferrovibrio</taxon>
    </lineage>
</organism>
<protein>
    <submittedName>
        <fullName evidence="2">AbrB/MazE/SpoVT family DNA-binding domain-containing protein</fullName>
    </submittedName>
</protein>
<keyword evidence="3" id="KW-1185">Reference proteome</keyword>
<gene>
    <name evidence="2" type="ORF">ACFOOQ_16640</name>
</gene>
<dbReference type="SUPFAM" id="SSF89447">
    <property type="entry name" value="AbrB/MazE/MraZ-like"/>
    <property type="match status" value="1"/>
</dbReference>